<protein>
    <submittedName>
        <fullName evidence="8">M20/M25/M40 family metallo-hydrolase</fullName>
    </submittedName>
</protein>
<dbReference type="Proteomes" id="UP000282977">
    <property type="component" value="Unassembled WGS sequence"/>
</dbReference>
<dbReference type="InterPro" id="IPR047177">
    <property type="entry name" value="Pept_M20A"/>
</dbReference>
<evidence type="ECO:0000259" key="7">
    <source>
        <dbReference type="Pfam" id="PF07687"/>
    </source>
</evidence>
<reference evidence="8 9" key="1">
    <citation type="submission" date="2019-01" db="EMBL/GenBank/DDBJ databases">
        <authorList>
            <person name="Chen W.-M."/>
        </authorList>
    </citation>
    <scope>NUCLEOTIDE SEQUENCE [LARGE SCALE GENOMIC DNA]</scope>
    <source>
        <strain evidence="8 9">TLA-22</strain>
    </source>
</reference>
<dbReference type="Pfam" id="PF01546">
    <property type="entry name" value="Peptidase_M20"/>
    <property type="match status" value="1"/>
</dbReference>
<dbReference type="SUPFAM" id="SSF55031">
    <property type="entry name" value="Bacterial exopeptidase dimerisation domain"/>
    <property type="match status" value="1"/>
</dbReference>
<dbReference type="PROSITE" id="PS00759">
    <property type="entry name" value="ARGE_DAPE_CPG2_2"/>
    <property type="match status" value="1"/>
</dbReference>
<dbReference type="PANTHER" id="PTHR45962">
    <property type="entry name" value="N-FATTY-ACYL-AMINO ACID SYNTHASE/HYDROLASE PM20D1"/>
    <property type="match status" value="1"/>
</dbReference>
<feature type="domain" description="Peptidase M20 dimerisation" evidence="7">
    <location>
        <begin position="223"/>
        <end position="371"/>
    </location>
</feature>
<dbReference type="OrthoDB" id="9809784at2"/>
<name>A0A437J9A9_9SPHN</name>
<dbReference type="AlphaFoldDB" id="A0A437J9A9"/>
<gene>
    <name evidence="8" type="ORF">ENE74_07415</name>
</gene>
<comment type="similarity">
    <text evidence="1">Belongs to the peptidase M20A family.</text>
</comment>
<dbReference type="RefSeq" id="WP_127690240.1">
    <property type="nucleotide sequence ID" value="NZ_RZUL01000002.1"/>
</dbReference>
<evidence type="ECO:0000256" key="1">
    <source>
        <dbReference type="ARBA" id="ARBA00006247"/>
    </source>
</evidence>
<dbReference type="NCBIfam" id="NF006596">
    <property type="entry name" value="PRK09133.1"/>
    <property type="match status" value="1"/>
</dbReference>
<feature type="chain" id="PRO_5019001733" evidence="6">
    <location>
        <begin position="22"/>
        <end position="471"/>
    </location>
</feature>
<evidence type="ECO:0000313" key="8">
    <source>
        <dbReference type="EMBL" id="RVT42054.1"/>
    </source>
</evidence>
<evidence type="ECO:0000313" key="9">
    <source>
        <dbReference type="Proteomes" id="UP000282977"/>
    </source>
</evidence>
<dbReference type="Gene3D" id="3.40.630.10">
    <property type="entry name" value="Zn peptidases"/>
    <property type="match status" value="1"/>
</dbReference>
<dbReference type="GO" id="GO:0046872">
    <property type="term" value="F:metal ion binding"/>
    <property type="evidence" value="ECO:0007669"/>
    <property type="project" value="UniProtKB-KW"/>
</dbReference>
<evidence type="ECO:0000256" key="3">
    <source>
        <dbReference type="ARBA" id="ARBA00022723"/>
    </source>
</evidence>
<dbReference type="SUPFAM" id="SSF53187">
    <property type="entry name" value="Zn-dependent exopeptidases"/>
    <property type="match status" value="1"/>
</dbReference>
<organism evidence="8 9">
    <name type="scientific">Sphingobium algorifonticola</name>
    <dbReference type="NCBI Taxonomy" id="2008318"/>
    <lineage>
        <taxon>Bacteria</taxon>
        <taxon>Pseudomonadati</taxon>
        <taxon>Pseudomonadota</taxon>
        <taxon>Alphaproteobacteria</taxon>
        <taxon>Sphingomonadales</taxon>
        <taxon>Sphingomonadaceae</taxon>
        <taxon>Sphingobium</taxon>
    </lineage>
</organism>
<sequence length="471" mass="50273">MRAIGTMLVTAASLATSAASAQTAPAPLVLTADQVAFRDLFKELVETDTTVSNGNCTLLAEKMAARLKAAGYADEQLTLFALPEFPKDGGLVAVLPGSSKTLKPMLLLGHLDVVEAKREDWTRDPFTMVEENGYYYARGASDMKAMVAAWVDIMVRLKKNGTAPKRTVKMALTCGEESGARFNGAEWLAKNRPELIAAAFVLNEGGGGRTDGKGKVVVQTMQIGEKSNRNFRIETTNPGGHSSIPVRENAIYDLADAMTRIRDYGFPIRMNDTTRAFFAKAGASRGDAMGKAMVALSNNPQDADALKIVTSDRGYNSMLRTTCVATMLEGGHAQNALPQRAATNVNCRIIPGEDADTTKAALEKAIGNPAVSVTLVGRLRPVAVPPPLDPAIMEPAEKLVARYFPGVPLVPAMSTGATDATYIGIPTYGVPGGWGDPDGNGAHGLNERREIRSLFVGRDFLYDLVTAYASK</sequence>
<dbReference type="Pfam" id="PF07687">
    <property type="entry name" value="M20_dimer"/>
    <property type="match status" value="1"/>
</dbReference>
<evidence type="ECO:0000256" key="4">
    <source>
        <dbReference type="ARBA" id="ARBA00022801"/>
    </source>
</evidence>
<dbReference type="InterPro" id="IPR011650">
    <property type="entry name" value="Peptidase_M20_dimer"/>
</dbReference>
<feature type="signal peptide" evidence="6">
    <location>
        <begin position="1"/>
        <end position="21"/>
    </location>
</feature>
<proteinExistence type="inferred from homology"/>
<dbReference type="InterPro" id="IPR001261">
    <property type="entry name" value="ArgE/DapE_CS"/>
</dbReference>
<keyword evidence="6" id="KW-0732">Signal</keyword>
<dbReference type="GO" id="GO:0006508">
    <property type="term" value="P:proteolysis"/>
    <property type="evidence" value="ECO:0007669"/>
    <property type="project" value="UniProtKB-KW"/>
</dbReference>
<dbReference type="PANTHER" id="PTHR45962:SF1">
    <property type="entry name" value="N-FATTY-ACYL-AMINO ACID SYNTHASE_HYDROLASE PM20D1"/>
    <property type="match status" value="1"/>
</dbReference>
<dbReference type="InterPro" id="IPR002933">
    <property type="entry name" value="Peptidase_M20"/>
</dbReference>
<evidence type="ECO:0000256" key="6">
    <source>
        <dbReference type="SAM" id="SignalP"/>
    </source>
</evidence>
<dbReference type="Gene3D" id="1.10.150.900">
    <property type="match status" value="1"/>
</dbReference>
<dbReference type="GO" id="GO:0008233">
    <property type="term" value="F:peptidase activity"/>
    <property type="evidence" value="ECO:0007669"/>
    <property type="project" value="UniProtKB-KW"/>
</dbReference>
<dbReference type="Gene3D" id="3.30.70.360">
    <property type="match status" value="1"/>
</dbReference>
<keyword evidence="3" id="KW-0479">Metal-binding</keyword>
<comment type="caution">
    <text evidence="8">The sequence shown here is derived from an EMBL/GenBank/DDBJ whole genome shotgun (WGS) entry which is preliminary data.</text>
</comment>
<accession>A0A437J9A9</accession>
<keyword evidence="9" id="KW-1185">Reference proteome</keyword>
<keyword evidence="2" id="KW-0645">Protease</keyword>
<keyword evidence="4 8" id="KW-0378">Hydrolase</keyword>
<evidence type="ECO:0000256" key="2">
    <source>
        <dbReference type="ARBA" id="ARBA00022670"/>
    </source>
</evidence>
<keyword evidence="5" id="KW-0862">Zinc</keyword>
<dbReference type="EMBL" id="RZUL01000002">
    <property type="protein sequence ID" value="RVT42054.1"/>
    <property type="molecule type" value="Genomic_DNA"/>
</dbReference>
<dbReference type="InterPro" id="IPR036264">
    <property type="entry name" value="Bact_exopeptidase_dim_dom"/>
</dbReference>
<evidence type="ECO:0000256" key="5">
    <source>
        <dbReference type="ARBA" id="ARBA00022833"/>
    </source>
</evidence>